<keyword evidence="4" id="KW-1185">Reference proteome</keyword>
<gene>
    <name evidence="3" type="ORF">L2716_00330</name>
</gene>
<evidence type="ECO:0000313" key="3">
    <source>
        <dbReference type="EMBL" id="MCF6136152.1"/>
    </source>
</evidence>
<feature type="domain" description="ATP-grasp" evidence="2">
    <location>
        <begin position="216"/>
        <end position="454"/>
    </location>
</feature>
<sequence>MFKRDPVLINFTNKPSSNPYKIWMSNSLMTSYHIQPSEKIWLRFGSERILVTCEANFEDTVGLIQLQADLVLNHPLPPPNRVYMATFSREYKELRIGPIVAMLVEKRSSQSNPFGNISGFAYELNQYCLQHHTDFYLFSIDDVEQQHINGYRYHEHDWIQEVVPFPDIIYNRISSRTLEQSENVMNFFVHCQEYGIPYFNDRFLSKWDVFNLLVDQDLFAAHLPKTIKVIDTEIIESVLNTYPTTFLKPIHGSEGRGILRITQALEDKYEMEASKALDPPLPTVSKDGVLHFIDQFVPCEQYILQQGIELIKYKEGKVDFRILCNRNEYGIWCVTSSTARVGLKDYIVTNVSMGAAVYPLHVILEDQFTASIAKFIRSKLFELAIEICKTIDAKSDGLFGEFGIDFGVDQQGHPWILEVNTKPSKHERLSPHSSDIRPSAKGIFLFANYLYTSHENLKVSIRKE</sequence>
<comment type="caution">
    <text evidence="3">The sequence shown here is derived from an EMBL/GenBank/DDBJ whole genome shotgun (WGS) entry which is preliminary data.</text>
</comment>
<reference evidence="3 4" key="1">
    <citation type="submission" date="2022-01" db="EMBL/GenBank/DDBJ databases">
        <title>Alkalihalobacillus sp. EGI L200015, a novel bacterium isolated from a salt lake sediment.</title>
        <authorList>
            <person name="Gao L."/>
            <person name="Fang B.-Z."/>
            <person name="Li W.-J."/>
        </authorList>
    </citation>
    <scope>NUCLEOTIDE SEQUENCE [LARGE SCALE GENOMIC DNA]</scope>
    <source>
        <strain evidence="3 4">KCTC 12718</strain>
    </source>
</reference>
<keyword evidence="1" id="KW-0547">Nucleotide-binding</keyword>
<accession>A0ABS9GTJ0</accession>
<dbReference type="Gene3D" id="3.30.470.20">
    <property type="entry name" value="ATP-grasp fold, B domain"/>
    <property type="match status" value="1"/>
</dbReference>
<evidence type="ECO:0000256" key="1">
    <source>
        <dbReference type="PROSITE-ProRule" id="PRU00409"/>
    </source>
</evidence>
<protein>
    <submittedName>
        <fullName evidence="3">YheC/YheD family protein</fullName>
    </submittedName>
</protein>
<keyword evidence="1" id="KW-0067">ATP-binding</keyword>
<proteinExistence type="predicted"/>
<organism evidence="3 4">
    <name type="scientific">Pseudalkalibacillus berkeleyi</name>
    <dbReference type="NCBI Taxonomy" id="1069813"/>
    <lineage>
        <taxon>Bacteria</taxon>
        <taxon>Bacillati</taxon>
        <taxon>Bacillota</taxon>
        <taxon>Bacilli</taxon>
        <taxon>Bacillales</taxon>
        <taxon>Fictibacillaceae</taxon>
        <taxon>Pseudalkalibacillus</taxon>
    </lineage>
</organism>
<dbReference type="PROSITE" id="PS50975">
    <property type="entry name" value="ATP_GRASP"/>
    <property type="match status" value="1"/>
</dbReference>
<dbReference type="RefSeq" id="WP_236330369.1">
    <property type="nucleotide sequence ID" value="NZ_JAKIJS010000001.1"/>
</dbReference>
<dbReference type="InterPro" id="IPR026838">
    <property type="entry name" value="YheC/D"/>
</dbReference>
<evidence type="ECO:0000313" key="4">
    <source>
        <dbReference type="Proteomes" id="UP001649381"/>
    </source>
</evidence>
<dbReference type="InterPro" id="IPR011761">
    <property type="entry name" value="ATP-grasp"/>
</dbReference>
<name>A0ABS9GTJ0_9BACL</name>
<evidence type="ECO:0000259" key="2">
    <source>
        <dbReference type="PROSITE" id="PS50975"/>
    </source>
</evidence>
<dbReference type="EMBL" id="JAKIJS010000001">
    <property type="protein sequence ID" value="MCF6136152.1"/>
    <property type="molecule type" value="Genomic_DNA"/>
</dbReference>
<dbReference type="Proteomes" id="UP001649381">
    <property type="component" value="Unassembled WGS sequence"/>
</dbReference>
<dbReference type="Pfam" id="PF14398">
    <property type="entry name" value="ATPgrasp_YheCD"/>
    <property type="match status" value="1"/>
</dbReference>
<dbReference type="SUPFAM" id="SSF56059">
    <property type="entry name" value="Glutathione synthetase ATP-binding domain-like"/>
    <property type="match status" value="1"/>
</dbReference>